<dbReference type="EMBL" id="BMNZ01000011">
    <property type="protein sequence ID" value="GGN09219.1"/>
    <property type="molecule type" value="Genomic_DNA"/>
</dbReference>
<protein>
    <submittedName>
        <fullName evidence="1">Uncharacterized protein</fullName>
    </submittedName>
</protein>
<proteinExistence type="predicted"/>
<name>A0ABQ2IK73_9MICO</name>
<dbReference type="RefSeq" id="WP_052359037.1">
    <property type="nucleotide sequence ID" value="NZ_BMNZ01000011.1"/>
</dbReference>
<dbReference type="Proteomes" id="UP000623461">
    <property type="component" value="Unassembled WGS sequence"/>
</dbReference>
<keyword evidence="2" id="KW-1185">Reference proteome</keyword>
<organism evidence="1 2">
    <name type="scientific">Terrabacter tumescens</name>
    <dbReference type="NCBI Taxonomy" id="60443"/>
    <lineage>
        <taxon>Bacteria</taxon>
        <taxon>Bacillati</taxon>
        <taxon>Actinomycetota</taxon>
        <taxon>Actinomycetes</taxon>
        <taxon>Micrococcales</taxon>
        <taxon>Intrasporangiaceae</taxon>
        <taxon>Terrabacter</taxon>
    </lineage>
</organism>
<accession>A0ABQ2IK73</accession>
<reference evidence="2" key="1">
    <citation type="journal article" date="2019" name="Int. J. Syst. Evol. Microbiol.">
        <title>The Global Catalogue of Microorganisms (GCM) 10K type strain sequencing project: providing services to taxonomists for standard genome sequencing and annotation.</title>
        <authorList>
            <consortium name="The Broad Institute Genomics Platform"/>
            <consortium name="The Broad Institute Genome Sequencing Center for Infectious Disease"/>
            <person name="Wu L."/>
            <person name="Ma J."/>
        </authorList>
    </citation>
    <scope>NUCLEOTIDE SEQUENCE [LARGE SCALE GENOMIC DNA]</scope>
    <source>
        <strain evidence="2">JCM 1365</strain>
    </source>
</reference>
<evidence type="ECO:0000313" key="1">
    <source>
        <dbReference type="EMBL" id="GGN09219.1"/>
    </source>
</evidence>
<gene>
    <name evidence="1" type="ORF">GCM10009721_41350</name>
</gene>
<comment type="caution">
    <text evidence="1">The sequence shown here is derived from an EMBL/GenBank/DDBJ whole genome shotgun (WGS) entry which is preliminary data.</text>
</comment>
<sequence>MTTDAAAPFVVHVRALGATVAIEVPDERLRLPVEQAWSACRTEAVPGAPGVRPPSLSPAAEPDEKASALQSLTQSVTREAILARSGELMMFHAAALSDQSTGATIAMVAPGGTGKTTLVRALGPGRGYVTDETVGVAADGAIAPYCKPLSVRREHPRQPKDEISPGTLGLCPPRVEPWLAGLVLLRRDRAAGERPVVEDVGVLDALVQLAPETSSLAAFDRPLHRLAELVESVGGLRRIRYHSVDDVEPVVREVLGRSR</sequence>
<evidence type="ECO:0000313" key="2">
    <source>
        <dbReference type="Proteomes" id="UP000623461"/>
    </source>
</evidence>